<proteinExistence type="predicted"/>
<dbReference type="Pfam" id="PF01266">
    <property type="entry name" value="DAO"/>
    <property type="match status" value="1"/>
</dbReference>
<evidence type="ECO:0000256" key="1">
    <source>
        <dbReference type="ARBA" id="ARBA00023002"/>
    </source>
</evidence>
<keyword evidence="4" id="KW-1185">Reference proteome</keyword>
<dbReference type="Gene3D" id="3.40.50.150">
    <property type="entry name" value="Vaccinia Virus protein VP39"/>
    <property type="match status" value="1"/>
</dbReference>
<dbReference type="InterPro" id="IPR036188">
    <property type="entry name" value="FAD/NAD-bd_sf"/>
</dbReference>
<dbReference type="Proteomes" id="UP001157046">
    <property type="component" value="Unassembled WGS sequence"/>
</dbReference>
<dbReference type="SUPFAM" id="SSF51905">
    <property type="entry name" value="FAD/NAD(P)-binding domain"/>
    <property type="match status" value="1"/>
</dbReference>
<evidence type="ECO:0000259" key="2">
    <source>
        <dbReference type="Pfam" id="PF01266"/>
    </source>
</evidence>
<evidence type="ECO:0000313" key="3">
    <source>
        <dbReference type="EMBL" id="GMA82624.1"/>
    </source>
</evidence>
<reference evidence="4" key="1">
    <citation type="journal article" date="2019" name="Int. J. Syst. Evol. Microbiol.">
        <title>The Global Catalogue of Microorganisms (GCM) 10K type strain sequencing project: providing services to taxonomists for standard genome sequencing and annotation.</title>
        <authorList>
            <consortium name="The Broad Institute Genomics Platform"/>
            <consortium name="The Broad Institute Genome Sequencing Center for Infectious Disease"/>
            <person name="Wu L."/>
            <person name="Ma J."/>
        </authorList>
    </citation>
    <scope>NUCLEOTIDE SEQUENCE [LARGE SCALE GENOMIC DNA]</scope>
    <source>
        <strain evidence="4">NBRC 102030</strain>
    </source>
</reference>
<keyword evidence="1" id="KW-0560">Oxidoreductase</keyword>
<gene>
    <name evidence="3" type="ORF">GCM10025855_21570</name>
</gene>
<organism evidence="3 4">
    <name type="scientific">Shewanella glacialipiscicola</name>
    <dbReference type="NCBI Taxonomy" id="614069"/>
    <lineage>
        <taxon>Bacteria</taxon>
        <taxon>Pseudomonadati</taxon>
        <taxon>Pseudomonadota</taxon>
        <taxon>Gammaproteobacteria</taxon>
        <taxon>Alteromonadales</taxon>
        <taxon>Shewanellaceae</taxon>
        <taxon>Shewanella</taxon>
    </lineage>
</organism>
<sequence>MTAELDKPCQIKRDYQQLINLYPATDHPDAHYASKLRVYQQQIFKVNAQQKLLVLGQIGLGNGLEMLSWWHTQANLNQRLLLKVFEPNPINAYELKLLWDQSHTSMAVLGSELKLDSDFRFKFDTKLNPLAQSLLYAAPAAIIGCQRFIFDDGRITIDLHFGDIHTQLSSFIHSPQHPIYHWLVLPHLQNLLHSQIYWQMAKLSDDNSTIAGVGLTETTLNSMKTCGFEVNDYSNRDYSNTDDISFSKKPLNDHRDTVLLHERHVLRQQDAKVYAFNPTAPMLSSEISSPIAIIGGGLASAHLALSLAERGQDTQLFCKDAQLGQGASGNRQGAIYPLLTPENDELSCFFQQAFLFSRRRVQSLTAASAENQTSIAHDFCGVLQTAHDERSHLRLNKIIKSQDWPQEIAYAVDAEQANAIAKIKLDKPGFFIL</sequence>
<dbReference type="EMBL" id="BSUY01000001">
    <property type="protein sequence ID" value="GMA82624.1"/>
    <property type="molecule type" value="Genomic_DNA"/>
</dbReference>
<comment type="caution">
    <text evidence="3">The sequence shown here is derived from an EMBL/GenBank/DDBJ whole genome shotgun (WGS) entry which is preliminary data.</text>
</comment>
<dbReference type="InterPro" id="IPR029063">
    <property type="entry name" value="SAM-dependent_MTases_sf"/>
</dbReference>
<protein>
    <recommendedName>
        <fullName evidence="2">FAD dependent oxidoreductase domain-containing protein</fullName>
    </recommendedName>
</protein>
<accession>A0ABQ6J5X5</accession>
<dbReference type="Gene3D" id="3.50.50.60">
    <property type="entry name" value="FAD/NAD(P)-binding domain"/>
    <property type="match status" value="1"/>
</dbReference>
<dbReference type="InterPro" id="IPR006076">
    <property type="entry name" value="FAD-dep_OxRdtase"/>
</dbReference>
<name>A0ABQ6J5X5_9GAMM</name>
<evidence type="ECO:0000313" key="4">
    <source>
        <dbReference type="Proteomes" id="UP001157046"/>
    </source>
</evidence>
<feature type="domain" description="FAD dependent oxidoreductase" evidence="2">
    <location>
        <begin position="291"/>
        <end position="422"/>
    </location>
</feature>